<keyword evidence="2" id="KW-1185">Reference proteome</keyword>
<evidence type="ECO:0000313" key="2">
    <source>
        <dbReference type="Proteomes" id="UP000001949"/>
    </source>
</evidence>
<proteinExistence type="predicted"/>
<comment type="caution">
    <text evidence="1">The sequence shown here is derived from an EMBL/GenBank/DDBJ whole genome shotgun (WGS) entry which is preliminary data.</text>
</comment>
<dbReference type="AlphaFoldDB" id="Q4N988"/>
<sequence>MNLSSGKLKVLIRKFFTPSRKKHILPTPKYPKKVWHLSPSITKNYDLSTVDSKIISNLSNTYCEIPPGFTHSATASISIFFQSLFKTDTSFGDKVKKFFTSSDLVLLLGNPFPVIITSGTF</sequence>
<dbReference type="eggNOG" id="ENOG502QX2Y">
    <property type="taxonomic scope" value="Eukaryota"/>
</dbReference>
<dbReference type="VEuPathDB" id="PiroplasmaDB:TpMuguga_01g00226"/>
<name>Q4N988_THEPA</name>
<dbReference type="KEGG" id="tpv:TP01_0226"/>
<protein>
    <submittedName>
        <fullName evidence="1">Uncharacterized protein</fullName>
    </submittedName>
</protein>
<gene>
    <name evidence="1" type="ordered locus">TP01_0226</name>
</gene>
<accession>Q4N988</accession>
<dbReference type="EMBL" id="AAGK01000001">
    <property type="protein sequence ID" value="EAN33470.1"/>
    <property type="molecule type" value="Genomic_DNA"/>
</dbReference>
<dbReference type="InParanoid" id="Q4N988"/>
<reference evidence="1 2" key="1">
    <citation type="journal article" date="2005" name="Science">
        <title>Genome sequence of Theileria parva, a bovine pathogen that transforms lymphocytes.</title>
        <authorList>
            <person name="Gardner M.J."/>
            <person name="Bishop R."/>
            <person name="Shah T."/>
            <person name="de Villiers E.P."/>
            <person name="Carlton J.M."/>
            <person name="Hall N."/>
            <person name="Ren Q."/>
            <person name="Paulsen I.T."/>
            <person name="Pain A."/>
            <person name="Berriman M."/>
            <person name="Wilson R.J.M."/>
            <person name="Sato S."/>
            <person name="Ralph S.A."/>
            <person name="Mann D.J."/>
            <person name="Xiong Z."/>
            <person name="Shallom S.J."/>
            <person name="Weidman J."/>
            <person name="Jiang L."/>
            <person name="Lynn J."/>
            <person name="Weaver B."/>
            <person name="Shoaibi A."/>
            <person name="Domingo A.R."/>
            <person name="Wasawo D."/>
            <person name="Crabtree J."/>
            <person name="Wortman J.R."/>
            <person name="Haas B."/>
            <person name="Angiuoli S.V."/>
            <person name="Creasy T.H."/>
            <person name="Lu C."/>
            <person name="Suh B."/>
            <person name="Silva J.C."/>
            <person name="Utterback T.R."/>
            <person name="Feldblyum T.V."/>
            <person name="Pertea M."/>
            <person name="Allen J."/>
            <person name="Nierman W.C."/>
            <person name="Taracha E.L.N."/>
            <person name="Salzberg S.L."/>
            <person name="White O.R."/>
            <person name="Fitzhugh H.A."/>
            <person name="Morzaria S."/>
            <person name="Venter J.C."/>
            <person name="Fraser C.M."/>
            <person name="Nene V."/>
        </authorList>
    </citation>
    <scope>NUCLEOTIDE SEQUENCE [LARGE SCALE GENOMIC DNA]</scope>
    <source>
        <strain evidence="1 2">Muguga</strain>
    </source>
</reference>
<dbReference type="Proteomes" id="UP000001949">
    <property type="component" value="Unassembled WGS sequence"/>
</dbReference>
<organism evidence="1 2">
    <name type="scientific">Theileria parva</name>
    <name type="common">East coast fever infection agent</name>
    <dbReference type="NCBI Taxonomy" id="5875"/>
    <lineage>
        <taxon>Eukaryota</taxon>
        <taxon>Sar</taxon>
        <taxon>Alveolata</taxon>
        <taxon>Apicomplexa</taxon>
        <taxon>Aconoidasida</taxon>
        <taxon>Piroplasmida</taxon>
        <taxon>Theileriidae</taxon>
        <taxon>Theileria</taxon>
    </lineage>
</organism>
<evidence type="ECO:0000313" key="1">
    <source>
        <dbReference type="EMBL" id="EAN33470.1"/>
    </source>
</evidence>